<gene>
    <name evidence="1" type="ORF">ACFO8M_14215</name>
</gene>
<comment type="caution">
    <text evidence="1">The sequence shown here is derived from an EMBL/GenBank/DDBJ whole genome shotgun (WGS) entry which is preliminary data.</text>
</comment>
<dbReference type="EMBL" id="JBHRWO010000010">
    <property type="protein sequence ID" value="MFC3493631.1"/>
    <property type="molecule type" value="Genomic_DNA"/>
</dbReference>
<dbReference type="RefSeq" id="WP_387976303.1">
    <property type="nucleotide sequence ID" value="NZ_JBHRWO010000010.1"/>
</dbReference>
<evidence type="ECO:0000313" key="1">
    <source>
        <dbReference type="EMBL" id="MFC3493631.1"/>
    </source>
</evidence>
<organism evidence="1 2">
    <name type="scientific">Glycomyces rhizosphaerae</name>
    <dbReference type="NCBI Taxonomy" id="2054422"/>
    <lineage>
        <taxon>Bacteria</taxon>
        <taxon>Bacillati</taxon>
        <taxon>Actinomycetota</taxon>
        <taxon>Actinomycetes</taxon>
        <taxon>Glycomycetales</taxon>
        <taxon>Glycomycetaceae</taxon>
        <taxon>Glycomyces</taxon>
    </lineage>
</organism>
<sequence length="313" mass="34520">MASLTPEDRLRLAQEMDKTRLRMYRMKVLREQPDIGPLAQQRAVLDWMSTGGIQDFGVPQEERPQGMEAALANDLERSYARLAAAFDATEAPWALAGSLAVSARIEPVYMTHASVILSVREEEVAHAILDGLEESGLRLLSVTDQMSVKNWDHEQGRPADLANIEIEHHPNGLVAGARLVDDSDDRDLEVDLIFAASGIESEITAAAEVLEILPGQEFRVARTGHLIALTLLSFGETGRQPLADHFETMDAFDSEQAYGGIREHADLKALTDAATDEDWRLAWEAADLMTSRSATRSRDLRAELAAFLAESED</sequence>
<dbReference type="Pfam" id="PF18993">
    <property type="entry name" value="Rv0078B"/>
    <property type="match status" value="1"/>
</dbReference>
<name>A0ABV7Q1I9_9ACTN</name>
<accession>A0ABV7Q1I9</accession>
<evidence type="ECO:0000313" key="2">
    <source>
        <dbReference type="Proteomes" id="UP001595712"/>
    </source>
</evidence>
<keyword evidence="2" id="KW-1185">Reference proteome</keyword>
<proteinExistence type="predicted"/>
<protein>
    <submittedName>
        <fullName evidence="1">Uncharacterized protein</fullName>
    </submittedName>
</protein>
<dbReference type="Proteomes" id="UP001595712">
    <property type="component" value="Unassembled WGS sequence"/>
</dbReference>
<reference evidence="2" key="1">
    <citation type="journal article" date="2019" name="Int. J. Syst. Evol. Microbiol.">
        <title>The Global Catalogue of Microorganisms (GCM) 10K type strain sequencing project: providing services to taxonomists for standard genome sequencing and annotation.</title>
        <authorList>
            <consortium name="The Broad Institute Genomics Platform"/>
            <consortium name="The Broad Institute Genome Sequencing Center for Infectious Disease"/>
            <person name="Wu L."/>
            <person name="Ma J."/>
        </authorList>
    </citation>
    <scope>NUCLEOTIDE SEQUENCE [LARGE SCALE GENOMIC DNA]</scope>
    <source>
        <strain evidence="2">CGMCC 4.7396</strain>
    </source>
</reference>
<dbReference type="InterPro" id="IPR044054">
    <property type="entry name" value="Rv0078B"/>
</dbReference>